<accession>A0AA46TFX5</accession>
<dbReference type="RefSeq" id="WP_271633385.1">
    <property type="nucleotide sequence ID" value="NZ_CP094970.1"/>
</dbReference>
<evidence type="ECO:0000313" key="3">
    <source>
        <dbReference type="Proteomes" id="UP001164390"/>
    </source>
</evidence>
<dbReference type="InterPro" id="IPR044992">
    <property type="entry name" value="ChyE-like"/>
</dbReference>
<dbReference type="GO" id="GO:0016787">
    <property type="term" value="F:hydrolase activity"/>
    <property type="evidence" value="ECO:0007669"/>
    <property type="project" value="UniProtKB-KW"/>
</dbReference>
<dbReference type="PANTHER" id="PTHR42695:SF5">
    <property type="entry name" value="GLUTAMINE AMIDOTRANSFERASE YLR126C-RELATED"/>
    <property type="match status" value="1"/>
</dbReference>
<dbReference type="InterPro" id="IPR029062">
    <property type="entry name" value="Class_I_gatase-like"/>
</dbReference>
<dbReference type="SUPFAM" id="SSF52317">
    <property type="entry name" value="Class I glutamine amidotransferase-like"/>
    <property type="match status" value="1"/>
</dbReference>
<evidence type="ECO:0000313" key="2">
    <source>
        <dbReference type="EMBL" id="UYM04627.1"/>
    </source>
</evidence>
<keyword evidence="2" id="KW-0378">Hydrolase</keyword>
<proteinExistence type="predicted"/>
<evidence type="ECO:0000259" key="1">
    <source>
        <dbReference type="Pfam" id="PF00117"/>
    </source>
</evidence>
<dbReference type="InterPro" id="IPR017926">
    <property type="entry name" value="GATASE"/>
</dbReference>
<reference evidence="2" key="1">
    <citation type="submission" date="2022-01" db="EMBL/GenBank/DDBJ databases">
        <title>Nocardioidaceae gen. sp. A5X3R13.</title>
        <authorList>
            <person name="Lopez Marin M.A."/>
            <person name="Uhlik O."/>
        </authorList>
    </citation>
    <scope>NUCLEOTIDE SEQUENCE</scope>
    <source>
        <strain evidence="2">A5X3R13</strain>
    </source>
</reference>
<feature type="domain" description="Glutamine amidotransferase" evidence="1">
    <location>
        <begin position="42"/>
        <end position="177"/>
    </location>
</feature>
<dbReference type="Gene3D" id="3.40.50.880">
    <property type="match status" value="1"/>
</dbReference>
<dbReference type="PROSITE" id="PS51273">
    <property type="entry name" value="GATASE_TYPE_1"/>
    <property type="match status" value="1"/>
</dbReference>
<dbReference type="Pfam" id="PF00117">
    <property type="entry name" value="GATase"/>
    <property type="match status" value="1"/>
</dbReference>
<keyword evidence="3" id="KW-1185">Reference proteome</keyword>
<protein>
    <submittedName>
        <fullName evidence="2">Gamma-glutamyl-gamma-aminobutyrate hydrolase family protein</fullName>
    </submittedName>
</protein>
<dbReference type="Proteomes" id="UP001164390">
    <property type="component" value="Chromosome"/>
</dbReference>
<dbReference type="EMBL" id="CP094970">
    <property type="protein sequence ID" value="UYM04627.1"/>
    <property type="molecule type" value="Genomic_DNA"/>
</dbReference>
<name>A0AA46TFX5_9ACTN</name>
<gene>
    <name evidence="2" type="ORF">L0C25_19145</name>
</gene>
<dbReference type="AlphaFoldDB" id="A0AA46TFX5"/>
<organism evidence="2 3">
    <name type="scientific">Solicola gregarius</name>
    <dbReference type="NCBI Taxonomy" id="2908642"/>
    <lineage>
        <taxon>Bacteria</taxon>
        <taxon>Bacillati</taxon>
        <taxon>Actinomycetota</taxon>
        <taxon>Actinomycetes</taxon>
        <taxon>Propionibacteriales</taxon>
        <taxon>Nocardioidaceae</taxon>
        <taxon>Solicola</taxon>
    </lineage>
</organism>
<dbReference type="KEGG" id="sgrg:L0C25_19145"/>
<dbReference type="GO" id="GO:0005829">
    <property type="term" value="C:cytosol"/>
    <property type="evidence" value="ECO:0007669"/>
    <property type="project" value="TreeGrafter"/>
</dbReference>
<sequence>MRVYVSADADDRQAGFVGGRLVERGAELRYLDRDALPTYAGLDAPDLLVLLGSARSAWADDQRDVVASEAALVRDALDAGTPAMGICYGGQLIARALGGTVQRAETAEFGWRDVASIDPELCPVGPWAQFHGDSFKPAPTSRVIGTSAAGCQGFVDESLQARAIGWQFHPEVSGTRFSEWVDELEGFCVERGGDPDALRREAVAYADTGRLRAHDLTDAALAWLMM</sequence>
<dbReference type="PANTHER" id="PTHR42695">
    <property type="entry name" value="GLUTAMINE AMIDOTRANSFERASE YLR126C-RELATED"/>
    <property type="match status" value="1"/>
</dbReference>